<evidence type="ECO:0000256" key="2">
    <source>
        <dbReference type="ARBA" id="ARBA00006278"/>
    </source>
</evidence>
<proteinExistence type="inferred from homology"/>
<keyword evidence="6 14" id="KW-0812">Transmembrane</keyword>
<reference evidence="16 17" key="1">
    <citation type="submission" date="2016-04" db="EMBL/GenBank/DDBJ databases">
        <title>A degradative enzymes factory behind the ericoid mycorrhizal symbiosis.</title>
        <authorList>
            <consortium name="DOE Joint Genome Institute"/>
            <person name="Martino E."/>
            <person name="Morin E."/>
            <person name="Grelet G."/>
            <person name="Kuo A."/>
            <person name="Kohler A."/>
            <person name="Daghino S."/>
            <person name="Barry K."/>
            <person name="Choi C."/>
            <person name="Cichocki N."/>
            <person name="Clum A."/>
            <person name="Copeland A."/>
            <person name="Hainaut M."/>
            <person name="Haridas S."/>
            <person name="Labutti K."/>
            <person name="Lindquist E."/>
            <person name="Lipzen A."/>
            <person name="Khouja H.-R."/>
            <person name="Murat C."/>
            <person name="Ohm R."/>
            <person name="Olson A."/>
            <person name="Spatafora J."/>
            <person name="Veneault-Fourrey C."/>
            <person name="Henrissat B."/>
            <person name="Grigoriev I."/>
            <person name="Martin F."/>
            <person name="Perotto S."/>
        </authorList>
    </citation>
    <scope>NUCLEOTIDE SEQUENCE [LARGE SCALE GENOMIC DNA]</scope>
    <source>
        <strain evidence="16 17">F</strain>
    </source>
</reference>
<feature type="transmembrane region" description="Helical" evidence="14">
    <location>
        <begin position="50"/>
        <end position="77"/>
    </location>
</feature>
<dbReference type="GO" id="GO:0005886">
    <property type="term" value="C:plasma membrane"/>
    <property type="evidence" value="ECO:0007669"/>
    <property type="project" value="UniProtKB-SubCell"/>
</dbReference>
<keyword evidence="5" id="KW-1003">Cell membrane</keyword>
<dbReference type="GO" id="GO:0052851">
    <property type="term" value="F:ferric-chelate reductase (NADPH) activity"/>
    <property type="evidence" value="ECO:0007669"/>
    <property type="project" value="UniProtKB-EC"/>
</dbReference>
<feature type="transmembrane region" description="Helical" evidence="14">
    <location>
        <begin position="158"/>
        <end position="181"/>
    </location>
</feature>
<evidence type="ECO:0000256" key="10">
    <source>
        <dbReference type="ARBA" id="ARBA00023065"/>
    </source>
</evidence>
<evidence type="ECO:0000256" key="12">
    <source>
        <dbReference type="ARBA" id="ARBA00023180"/>
    </source>
</evidence>
<dbReference type="CDD" id="cd06186">
    <property type="entry name" value="NOX_Duox_like_FAD_NADP"/>
    <property type="match status" value="1"/>
</dbReference>
<evidence type="ECO:0000256" key="14">
    <source>
        <dbReference type="SAM" id="Phobius"/>
    </source>
</evidence>
<evidence type="ECO:0000256" key="7">
    <source>
        <dbReference type="ARBA" id="ARBA00022982"/>
    </source>
</evidence>
<evidence type="ECO:0000256" key="1">
    <source>
        <dbReference type="ARBA" id="ARBA00004651"/>
    </source>
</evidence>
<evidence type="ECO:0000256" key="6">
    <source>
        <dbReference type="ARBA" id="ARBA00022692"/>
    </source>
</evidence>
<dbReference type="InterPro" id="IPR013112">
    <property type="entry name" value="FAD-bd_8"/>
</dbReference>
<protein>
    <recommendedName>
        <fullName evidence="3">ferric-chelate reductase (NADPH)</fullName>
        <ecNumber evidence="3">1.16.1.9</ecNumber>
    </recommendedName>
</protein>
<keyword evidence="8 14" id="KW-1133">Transmembrane helix</keyword>
<dbReference type="Proteomes" id="UP000235786">
    <property type="component" value="Unassembled WGS sequence"/>
</dbReference>
<evidence type="ECO:0000313" key="17">
    <source>
        <dbReference type="Proteomes" id="UP000235786"/>
    </source>
</evidence>
<dbReference type="SUPFAM" id="SSF63380">
    <property type="entry name" value="Riboflavin synthase domain-like"/>
    <property type="match status" value="1"/>
</dbReference>
<dbReference type="GO" id="GO:0006879">
    <property type="term" value="P:intracellular iron ion homeostasis"/>
    <property type="evidence" value="ECO:0007669"/>
    <property type="project" value="TreeGrafter"/>
</dbReference>
<feature type="transmembrane region" description="Helical" evidence="14">
    <location>
        <begin position="127"/>
        <end position="146"/>
    </location>
</feature>
<evidence type="ECO:0000259" key="15">
    <source>
        <dbReference type="PROSITE" id="PS51384"/>
    </source>
</evidence>
<evidence type="ECO:0000256" key="3">
    <source>
        <dbReference type="ARBA" id="ARBA00012668"/>
    </source>
</evidence>
<keyword evidence="9" id="KW-0560">Oxidoreductase</keyword>
<dbReference type="STRING" id="1149755.A0A2J6S087"/>
<feature type="domain" description="FAD-binding FR-type" evidence="15">
    <location>
        <begin position="232"/>
        <end position="336"/>
    </location>
</feature>
<dbReference type="PANTHER" id="PTHR32361">
    <property type="entry name" value="FERRIC/CUPRIC REDUCTASE TRANSMEMBRANE COMPONENT"/>
    <property type="match status" value="1"/>
</dbReference>
<dbReference type="SUPFAM" id="SSF52343">
    <property type="entry name" value="Ferredoxin reductase-like, C-terminal NADP-linked domain"/>
    <property type="match status" value="1"/>
</dbReference>
<feature type="transmembrane region" description="Helical" evidence="14">
    <location>
        <begin position="188"/>
        <end position="205"/>
    </location>
</feature>
<evidence type="ECO:0000256" key="8">
    <source>
        <dbReference type="ARBA" id="ARBA00022989"/>
    </source>
</evidence>
<dbReference type="SFLD" id="SFLDG01168">
    <property type="entry name" value="Ferric_reductase_subgroup_(FRE"/>
    <property type="match status" value="1"/>
</dbReference>
<dbReference type="Gene3D" id="3.40.50.80">
    <property type="entry name" value="Nucleotide-binding domain of ferredoxin-NADP reductase (FNR) module"/>
    <property type="match status" value="1"/>
</dbReference>
<dbReference type="PROSITE" id="PS51384">
    <property type="entry name" value="FAD_FR"/>
    <property type="match status" value="1"/>
</dbReference>
<evidence type="ECO:0000313" key="16">
    <source>
        <dbReference type="EMBL" id="PMD44183.1"/>
    </source>
</evidence>
<dbReference type="Pfam" id="PF08022">
    <property type="entry name" value="FAD_binding_8"/>
    <property type="match status" value="1"/>
</dbReference>
<accession>A0A2J6S087</accession>
<dbReference type="InterPro" id="IPR039261">
    <property type="entry name" value="FNR_nucleotide-bd"/>
</dbReference>
<dbReference type="Pfam" id="PF08030">
    <property type="entry name" value="NAD_binding_6"/>
    <property type="match status" value="1"/>
</dbReference>
<dbReference type="SFLD" id="SFLDS00052">
    <property type="entry name" value="Ferric_Reductase_Domain"/>
    <property type="match status" value="1"/>
</dbReference>
<comment type="subcellular location">
    <subcellularLocation>
        <location evidence="1">Cell membrane</location>
        <topology evidence="1">Multi-pass membrane protein</topology>
    </subcellularLocation>
</comment>
<evidence type="ECO:0000256" key="11">
    <source>
        <dbReference type="ARBA" id="ARBA00023136"/>
    </source>
</evidence>
<evidence type="ECO:0000256" key="9">
    <source>
        <dbReference type="ARBA" id="ARBA00023002"/>
    </source>
</evidence>
<keyword evidence="10" id="KW-0406">Ion transport</keyword>
<feature type="transmembrane region" description="Helical" evidence="14">
    <location>
        <begin position="89"/>
        <end position="106"/>
    </location>
</feature>
<dbReference type="EC" id="1.16.1.9" evidence="3"/>
<dbReference type="PANTHER" id="PTHR32361:SF9">
    <property type="entry name" value="FERRIC REDUCTASE TRANSMEMBRANE COMPONENT 3-RELATED"/>
    <property type="match status" value="1"/>
</dbReference>
<sequence length="525" mass="58337">MAGIMILFIISHWTRISYKYYEARRHRGAPALRYPIALTRISRRMLLRKVPGFVSAGHALVFLGYLATCLSISFLNLDWTTLNNFAKRLGWVAVANLALVVFLSLKNTPLAFLTTYSYERLNVLHQVAGYSTIAYSMIHAIVYIVAWSKSDSLHELLYTVQIVGITAGFAMLIILASAFLLRKLQYEAFHIIHILMSALILVMVGMHRRDITKKTLVVVIFAASIWFTDRSLRLLKLAVYRIENTATITPLPHGGTRIVLRKTPFRAVPGTHCFLWIPGIRSTESHPFTIISTNPLEMVVAAYDGFTRDLHECAMKSPGHTLKASVDGPYGSVPDLTMFDKVIFIAGGSGASFTCGVAVDTLRKLGDSTATTIEFIWVVREQETIEWFAKEIEQLRTSPLVNLRIHSTNSSLPSTTRSTSLSFDEVKKAQPSESTFARPLPEDIDVEKKHASASPSLYSLLTISQGRPDLGAIITDVISNTDRHGRIAVAACGPDGMTQVARQTVVNNIRVDGPSLELHCEQFGW</sequence>
<organism evidence="16 17">
    <name type="scientific">Hyaloscypha variabilis (strain UAMH 11265 / GT02V1 / F)</name>
    <name type="common">Meliniomyces variabilis</name>
    <dbReference type="NCBI Taxonomy" id="1149755"/>
    <lineage>
        <taxon>Eukaryota</taxon>
        <taxon>Fungi</taxon>
        <taxon>Dikarya</taxon>
        <taxon>Ascomycota</taxon>
        <taxon>Pezizomycotina</taxon>
        <taxon>Leotiomycetes</taxon>
        <taxon>Helotiales</taxon>
        <taxon>Hyaloscyphaceae</taxon>
        <taxon>Hyaloscypha</taxon>
        <taxon>Hyaloscypha variabilis</taxon>
    </lineage>
</organism>
<dbReference type="InterPro" id="IPR017938">
    <property type="entry name" value="Riboflavin_synthase-like_b-brl"/>
</dbReference>
<dbReference type="EMBL" id="KZ613941">
    <property type="protein sequence ID" value="PMD44183.1"/>
    <property type="molecule type" value="Genomic_DNA"/>
</dbReference>
<dbReference type="InterPro" id="IPR013130">
    <property type="entry name" value="Fe3_Rdtase_TM_dom"/>
</dbReference>
<evidence type="ECO:0000256" key="13">
    <source>
        <dbReference type="ARBA" id="ARBA00048483"/>
    </source>
</evidence>
<comment type="similarity">
    <text evidence="2">Belongs to the ferric reductase (FRE) family.</text>
</comment>
<keyword evidence="4" id="KW-0813">Transport</keyword>
<dbReference type="AlphaFoldDB" id="A0A2J6S087"/>
<name>A0A2J6S087_HYAVF</name>
<dbReference type="OrthoDB" id="10006946at2759"/>
<dbReference type="InterPro" id="IPR017927">
    <property type="entry name" value="FAD-bd_FR_type"/>
</dbReference>
<evidence type="ECO:0000256" key="5">
    <source>
        <dbReference type="ARBA" id="ARBA00022475"/>
    </source>
</evidence>
<keyword evidence="7" id="KW-0249">Electron transport</keyword>
<keyword evidence="17" id="KW-1185">Reference proteome</keyword>
<keyword evidence="12" id="KW-0325">Glycoprotein</keyword>
<comment type="catalytic activity">
    <reaction evidence="13">
        <text>2 a Fe(II)-siderophore + NADP(+) + H(+) = 2 a Fe(III)-siderophore + NADPH</text>
        <dbReference type="Rhea" id="RHEA:28795"/>
        <dbReference type="Rhea" id="RHEA-COMP:11342"/>
        <dbReference type="Rhea" id="RHEA-COMP:11344"/>
        <dbReference type="ChEBI" id="CHEBI:15378"/>
        <dbReference type="ChEBI" id="CHEBI:29033"/>
        <dbReference type="ChEBI" id="CHEBI:29034"/>
        <dbReference type="ChEBI" id="CHEBI:57783"/>
        <dbReference type="ChEBI" id="CHEBI:58349"/>
        <dbReference type="EC" id="1.16.1.9"/>
    </reaction>
</comment>
<dbReference type="InterPro" id="IPR051410">
    <property type="entry name" value="Ferric/Cupric_Reductase"/>
</dbReference>
<dbReference type="GO" id="GO:0006826">
    <property type="term" value="P:iron ion transport"/>
    <property type="evidence" value="ECO:0007669"/>
    <property type="project" value="TreeGrafter"/>
</dbReference>
<dbReference type="GO" id="GO:0015677">
    <property type="term" value="P:copper ion import"/>
    <property type="evidence" value="ECO:0007669"/>
    <property type="project" value="TreeGrafter"/>
</dbReference>
<dbReference type="InterPro" id="IPR013121">
    <property type="entry name" value="Fe_red_NAD-bd_6"/>
</dbReference>
<evidence type="ECO:0000256" key="4">
    <source>
        <dbReference type="ARBA" id="ARBA00022448"/>
    </source>
</evidence>
<gene>
    <name evidence="16" type="ORF">L207DRAFT_482952</name>
</gene>
<keyword evidence="11 14" id="KW-0472">Membrane</keyword>
<dbReference type="Pfam" id="PF01794">
    <property type="entry name" value="Ferric_reduct"/>
    <property type="match status" value="1"/>
</dbReference>